<dbReference type="PIRSF" id="PIRSF002741">
    <property type="entry name" value="MppA"/>
    <property type="match status" value="1"/>
</dbReference>
<protein>
    <submittedName>
        <fullName evidence="6">ABC transporter substrate-binding protein</fullName>
    </submittedName>
</protein>
<dbReference type="Proteomes" id="UP000185494">
    <property type="component" value="Chromosome 1"/>
</dbReference>
<dbReference type="PROSITE" id="PS51318">
    <property type="entry name" value="TAT"/>
    <property type="match status" value="1"/>
</dbReference>
<dbReference type="Pfam" id="PF00496">
    <property type="entry name" value="SBP_bac_5"/>
    <property type="match status" value="1"/>
</dbReference>
<feature type="domain" description="Solute-binding protein family 5" evidence="5">
    <location>
        <begin position="84"/>
        <end position="452"/>
    </location>
</feature>
<comment type="subcellular location">
    <subcellularLocation>
        <location evidence="1">Periplasm</location>
    </subcellularLocation>
</comment>
<sequence length="539" mass="58983">MKTPDPSPDPKPGRRRVLAGLGAALALPSLAAPRLAHAQAAPLRFVAQADLTILDPHWTPGVVTRNHALMVFDTLYGMDADLRVQPQMAAGHEIDQDGRRWTITLRPGLRFHDGEPVRARDAVASIRRWGARDTFGMALLATTEELSAPDDARIVFRLKRAFPMLAEALGKPGTMNCFIMPERLALTDPGMQVTEMVGSGPFRFVAAERVVGARTVYERFDGYVPREGGAPSLLAGPKQVHLERVEWISMPDPGTAAAALQRGEIDWWEQPPADLTPMLARHRDIRLEVLDTAGSPCFMRFNQLYPPFSDPAVRHALLGAVRQADFMQAVAGDDRSLWRDDLGFFLPGSAMASDAGMAALAGPRDIAATRRALEAAGYRGEPVVLIHPTDYPSVTALNAVAADLLKRCGLKLDVQAMDFGTFIRRIANQEPPDRGGWNVTCISTSGASWMNPAAHNYLRGSGRRSIVGWPASERLESLRDRWFDAPEGEQAEIGRQMQEAGFADVPFIPLGLFTQNTAYRSNLTGMVKGAPVFWGLRRG</sequence>
<dbReference type="Gene3D" id="3.40.190.10">
    <property type="entry name" value="Periplasmic binding protein-like II"/>
    <property type="match status" value="1"/>
</dbReference>
<evidence type="ECO:0000256" key="3">
    <source>
        <dbReference type="ARBA" id="ARBA00022729"/>
    </source>
</evidence>
<dbReference type="STRING" id="257708.RGI145_05420"/>
<evidence type="ECO:0000256" key="2">
    <source>
        <dbReference type="ARBA" id="ARBA00005695"/>
    </source>
</evidence>
<dbReference type="Gene3D" id="3.10.105.10">
    <property type="entry name" value="Dipeptide-binding Protein, Domain 3"/>
    <property type="match status" value="1"/>
</dbReference>
<organism evidence="6 7">
    <name type="scientific">Roseomonas gilardii</name>
    <dbReference type="NCBI Taxonomy" id="257708"/>
    <lineage>
        <taxon>Bacteria</taxon>
        <taxon>Pseudomonadati</taxon>
        <taxon>Pseudomonadota</taxon>
        <taxon>Alphaproteobacteria</taxon>
        <taxon>Acetobacterales</taxon>
        <taxon>Roseomonadaceae</taxon>
        <taxon>Roseomonas</taxon>
    </lineage>
</organism>
<dbReference type="InterPro" id="IPR006311">
    <property type="entry name" value="TAT_signal"/>
</dbReference>
<feature type="signal peptide" evidence="4">
    <location>
        <begin position="1"/>
        <end position="31"/>
    </location>
</feature>
<proteinExistence type="inferred from homology"/>
<dbReference type="GO" id="GO:0030288">
    <property type="term" value="C:outer membrane-bounded periplasmic space"/>
    <property type="evidence" value="ECO:0007669"/>
    <property type="project" value="UniProtKB-ARBA"/>
</dbReference>
<gene>
    <name evidence="6" type="ORF">RGI145_05420</name>
</gene>
<evidence type="ECO:0000256" key="1">
    <source>
        <dbReference type="ARBA" id="ARBA00004418"/>
    </source>
</evidence>
<feature type="chain" id="PRO_5012408446" evidence="4">
    <location>
        <begin position="32"/>
        <end position="539"/>
    </location>
</feature>
<dbReference type="AlphaFoldDB" id="A0A1L7ACV0"/>
<dbReference type="EMBL" id="CP015583">
    <property type="protein sequence ID" value="APT56627.1"/>
    <property type="molecule type" value="Genomic_DNA"/>
</dbReference>
<dbReference type="InterPro" id="IPR039424">
    <property type="entry name" value="SBP_5"/>
</dbReference>
<dbReference type="InterPro" id="IPR030678">
    <property type="entry name" value="Peptide/Ni-bd"/>
</dbReference>
<dbReference type="KEGG" id="rgi:RGI145_05420"/>
<comment type="similarity">
    <text evidence="2">Belongs to the bacterial solute-binding protein 5 family.</text>
</comment>
<dbReference type="PANTHER" id="PTHR30290:SF38">
    <property type="entry name" value="D,D-DIPEPTIDE-BINDING PERIPLASMIC PROTEIN DDPA-RELATED"/>
    <property type="match status" value="1"/>
</dbReference>
<dbReference type="SUPFAM" id="SSF53850">
    <property type="entry name" value="Periplasmic binding protein-like II"/>
    <property type="match status" value="1"/>
</dbReference>
<dbReference type="RefSeq" id="WP_075797565.1">
    <property type="nucleotide sequence ID" value="NZ_CP015583.1"/>
</dbReference>
<evidence type="ECO:0000256" key="4">
    <source>
        <dbReference type="SAM" id="SignalP"/>
    </source>
</evidence>
<keyword evidence="3 4" id="KW-0732">Signal</keyword>
<evidence type="ECO:0000259" key="5">
    <source>
        <dbReference type="Pfam" id="PF00496"/>
    </source>
</evidence>
<evidence type="ECO:0000313" key="7">
    <source>
        <dbReference type="Proteomes" id="UP000185494"/>
    </source>
</evidence>
<evidence type="ECO:0000313" key="6">
    <source>
        <dbReference type="EMBL" id="APT56627.1"/>
    </source>
</evidence>
<accession>A0A1L7ACV0</accession>
<dbReference type="InterPro" id="IPR000914">
    <property type="entry name" value="SBP_5_dom"/>
</dbReference>
<reference evidence="6 7" key="1">
    <citation type="submission" date="2016-05" db="EMBL/GenBank/DDBJ databases">
        <title>Complete Genome and Methylome Analysis of Psychrotrophic Bacterial Isolates from Antarctic Lake Untersee.</title>
        <authorList>
            <person name="Fomenkov A."/>
            <person name="Akimov V.N."/>
            <person name="Vasilyeva L.V."/>
            <person name="Andersen D."/>
            <person name="Vincze T."/>
            <person name="Roberts R.J."/>
        </authorList>
    </citation>
    <scope>NUCLEOTIDE SEQUENCE [LARGE SCALE GENOMIC DNA]</scope>
    <source>
        <strain evidence="6 7">U14-5</strain>
    </source>
</reference>
<dbReference type="CDD" id="cd08502">
    <property type="entry name" value="PBP2_NikA_DppA_OppA_like_16"/>
    <property type="match status" value="1"/>
</dbReference>
<dbReference type="PANTHER" id="PTHR30290">
    <property type="entry name" value="PERIPLASMIC BINDING COMPONENT OF ABC TRANSPORTER"/>
    <property type="match status" value="1"/>
</dbReference>
<name>A0A1L7ACV0_9PROT</name>
<dbReference type="GO" id="GO:0043190">
    <property type="term" value="C:ATP-binding cassette (ABC) transporter complex"/>
    <property type="evidence" value="ECO:0007669"/>
    <property type="project" value="InterPro"/>
</dbReference>
<dbReference type="GO" id="GO:1904680">
    <property type="term" value="F:peptide transmembrane transporter activity"/>
    <property type="evidence" value="ECO:0007669"/>
    <property type="project" value="TreeGrafter"/>
</dbReference>
<dbReference type="GO" id="GO:0015833">
    <property type="term" value="P:peptide transport"/>
    <property type="evidence" value="ECO:0007669"/>
    <property type="project" value="TreeGrafter"/>
</dbReference>